<gene>
    <name evidence="1" type="ORF">SCMC78_49280</name>
</gene>
<evidence type="ECO:0000313" key="1">
    <source>
        <dbReference type="EMBL" id="BFP55121.1"/>
    </source>
</evidence>
<proteinExistence type="predicted"/>
<reference evidence="1" key="1">
    <citation type="submission" date="2024-07" db="EMBL/GenBank/DDBJ databases">
        <title>Complete genome sequences of cellulolytic bacteria, Kitasatospora sp. CMC57 and Streptomyces sp. CMC78, isolated from Japanese agricultural soil.</title>
        <authorList>
            <person name="Hashimoto T."/>
            <person name="Ito M."/>
            <person name="Iwamoto M."/>
            <person name="Fukahori D."/>
            <person name="Shoda T."/>
            <person name="Sakoda M."/>
            <person name="Morohoshi T."/>
            <person name="Mitsuboshi M."/>
            <person name="Nishizawa T."/>
        </authorList>
    </citation>
    <scope>NUCLEOTIDE SEQUENCE</scope>
    <source>
        <strain evidence="1">CMC78</strain>
    </source>
</reference>
<dbReference type="Pfam" id="PF18977">
    <property type="entry name" value="DUF5713"/>
    <property type="match status" value="1"/>
</dbReference>
<sequence length="130" mass="14362">MGDYRMQTATDRIGGSTMTITNEQLAGHTFLALLYEDDYFPDHVLDKGTAILRALCERIEAERPADLTALYALTAVATEAFNDLEAEFDAAGSEIETVAREEIGEAFWTIATAYGFADADAEELIAEREW</sequence>
<organism evidence="1">
    <name type="scientific">Streptomyces sp. CMC78</name>
    <dbReference type="NCBI Taxonomy" id="3231512"/>
    <lineage>
        <taxon>Bacteria</taxon>
        <taxon>Bacillati</taxon>
        <taxon>Actinomycetota</taxon>
        <taxon>Actinomycetes</taxon>
        <taxon>Kitasatosporales</taxon>
        <taxon>Streptomycetaceae</taxon>
        <taxon>Streptomyces</taxon>
    </lineage>
</organism>
<dbReference type="EMBL" id="AP035884">
    <property type="protein sequence ID" value="BFP55121.1"/>
    <property type="molecule type" value="Genomic_DNA"/>
</dbReference>
<name>A0AB33KM84_9ACTN</name>
<dbReference type="KEGG" id="stcm:SCMC78_49280"/>
<protein>
    <submittedName>
        <fullName evidence="1">Uncharacterized protein</fullName>
    </submittedName>
</protein>
<dbReference type="AlphaFoldDB" id="A0AB33KM84"/>
<accession>A0AB33KM84</accession>
<dbReference type="InterPro" id="IPR043767">
    <property type="entry name" value="DUF5713"/>
</dbReference>